<dbReference type="GO" id="GO:0016651">
    <property type="term" value="F:oxidoreductase activity, acting on NAD(P)H"/>
    <property type="evidence" value="ECO:0007669"/>
    <property type="project" value="TreeGrafter"/>
</dbReference>
<evidence type="ECO:0000256" key="2">
    <source>
        <dbReference type="ARBA" id="ARBA00022630"/>
    </source>
</evidence>
<dbReference type="InterPro" id="IPR036188">
    <property type="entry name" value="FAD/NAD-bd_sf"/>
</dbReference>
<evidence type="ECO:0000256" key="1">
    <source>
        <dbReference type="ARBA" id="ARBA00001974"/>
    </source>
</evidence>
<feature type="compositionally biased region" description="Low complexity" evidence="5">
    <location>
        <begin position="189"/>
        <end position="201"/>
    </location>
</feature>
<dbReference type="STRING" id="446470.Snas_1635"/>
<evidence type="ECO:0000313" key="9">
    <source>
        <dbReference type="Proteomes" id="UP000000844"/>
    </source>
</evidence>
<dbReference type="RefSeq" id="WP_013016909.1">
    <property type="nucleotide sequence ID" value="NC_013947.1"/>
</dbReference>
<dbReference type="AlphaFoldDB" id="D3PX75"/>
<dbReference type="KEGG" id="sna:Snas_1635"/>
<evidence type="ECO:0000259" key="7">
    <source>
        <dbReference type="Pfam" id="PF14759"/>
    </source>
</evidence>
<evidence type="ECO:0000313" key="8">
    <source>
        <dbReference type="EMBL" id="ADD41338.1"/>
    </source>
</evidence>
<feature type="region of interest" description="Disordered" evidence="5">
    <location>
        <begin position="141"/>
        <end position="253"/>
    </location>
</feature>
<dbReference type="InterPro" id="IPR050446">
    <property type="entry name" value="FAD-oxidoreductase/Apoptosis"/>
</dbReference>
<evidence type="ECO:0000256" key="5">
    <source>
        <dbReference type="SAM" id="MobiDB-lite"/>
    </source>
</evidence>
<feature type="domain" description="FAD/NAD(P)-binding" evidence="6">
    <location>
        <begin position="237"/>
        <end position="411"/>
    </location>
</feature>
<dbReference type="Pfam" id="PF07992">
    <property type="entry name" value="Pyr_redox_2"/>
    <property type="match status" value="2"/>
</dbReference>
<dbReference type="InterPro" id="IPR028202">
    <property type="entry name" value="Reductase_C"/>
</dbReference>
<keyword evidence="2" id="KW-0285">Flavoprotein</keyword>
<feature type="compositionally biased region" description="Gly residues" evidence="5">
    <location>
        <begin position="156"/>
        <end position="170"/>
    </location>
</feature>
<dbReference type="Proteomes" id="UP000000844">
    <property type="component" value="Chromosome"/>
</dbReference>
<dbReference type="Gene3D" id="3.50.50.60">
    <property type="entry name" value="FAD/NAD(P)-binding domain"/>
    <property type="match status" value="3"/>
</dbReference>
<dbReference type="OrthoDB" id="4475657at2"/>
<evidence type="ECO:0000256" key="3">
    <source>
        <dbReference type="ARBA" id="ARBA00022827"/>
    </source>
</evidence>
<gene>
    <name evidence="8" type="ordered locus">Snas_1635</name>
</gene>
<sequence length="497" mass="50685">MTGDVVIVGASAGGLTVAEVLRRKGFDGRIRLVGAEVHPPYDRPPLSKEILTGAWGPERALLRDDERLDALGAEFILGRHARHLDLTERTVKLDDGRTLGFGSLVIATGVTPRRLGCQRELAGVSTFRTLDDAMALRRELAGPEPGASPATAQTVAGGGGPASTGAGGGNPDASPATAQTDAGGSDPHAAAAGSGNPDAAGAGDGVSAPVEAWPSAHSGFGSAVARPTATATPAAQRAATGTTAARQAATGPPAARRVVIVGAGVLGCEIAAAARELGHEVTLVEPGPVPMERQLGLRVGGHVAAMHRDRGVKLRTGVNVTAFLGTERLSGVELSDGSVLAAELAVVTAGSVPATGWLANSGLGLVDGVECDEYGRAAPGVYAVGDVARWRHPVTGVSSRIETRTNASEQAMTVATNILGGNRCPTPVPYFWSDQYDTRIQLYGTVTPHSHIRVIDGAVDDGRFVALAETGDTVTAAIGWNNPRGTRTARARLTAVG</sequence>
<keyword evidence="4" id="KW-0560">Oxidoreductase</keyword>
<feature type="domain" description="FAD/NAD(P)-binding" evidence="6">
    <location>
        <begin position="4"/>
        <end position="159"/>
    </location>
</feature>
<accession>D3PX75</accession>
<name>D3PX75_STANL</name>
<dbReference type="InterPro" id="IPR016156">
    <property type="entry name" value="FAD/NAD-linked_Rdtase_dimer_sf"/>
</dbReference>
<protein>
    <submittedName>
        <fullName evidence="8">FAD-dependent pyridine nucleotide-disulfide oxidoreductase</fullName>
    </submittedName>
</protein>
<organism evidence="8 9">
    <name type="scientific">Stackebrandtia nassauensis (strain DSM 44728 / CIP 108903 / NRRL B-16338 / NBRC 102104 / LLR-40K-21)</name>
    <dbReference type="NCBI Taxonomy" id="446470"/>
    <lineage>
        <taxon>Bacteria</taxon>
        <taxon>Bacillati</taxon>
        <taxon>Actinomycetota</taxon>
        <taxon>Actinomycetes</taxon>
        <taxon>Glycomycetales</taxon>
        <taxon>Glycomycetaceae</taxon>
        <taxon>Stackebrandtia</taxon>
    </lineage>
</organism>
<keyword evidence="9" id="KW-1185">Reference proteome</keyword>
<dbReference type="Pfam" id="PF14759">
    <property type="entry name" value="Reductase_C"/>
    <property type="match status" value="1"/>
</dbReference>
<dbReference type="PRINTS" id="PR00368">
    <property type="entry name" value="FADPNR"/>
</dbReference>
<reference evidence="8 9" key="1">
    <citation type="journal article" date="2009" name="Stand. Genomic Sci.">
        <title>Complete genome sequence of Stackebrandtia nassauensis type strain (LLR-40K-21).</title>
        <authorList>
            <person name="Munk C."/>
            <person name="Lapidus A."/>
            <person name="Copeland A."/>
            <person name="Jando M."/>
            <person name="Mayilraj S."/>
            <person name="Glavina Del Rio T."/>
            <person name="Nolan M."/>
            <person name="Chen F."/>
            <person name="Lucas S."/>
            <person name="Tice H."/>
            <person name="Cheng J.F."/>
            <person name="Han C."/>
            <person name="Detter J.C."/>
            <person name="Bruce D."/>
            <person name="Goodwin L."/>
            <person name="Chain P."/>
            <person name="Pitluck S."/>
            <person name="Goker M."/>
            <person name="Ovchinikova G."/>
            <person name="Pati A."/>
            <person name="Ivanova N."/>
            <person name="Mavromatis K."/>
            <person name="Chen A."/>
            <person name="Palaniappan K."/>
            <person name="Land M."/>
            <person name="Hauser L."/>
            <person name="Chang Y.J."/>
            <person name="Jeffries C.D."/>
            <person name="Bristow J."/>
            <person name="Eisen J.A."/>
            <person name="Markowitz V."/>
            <person name="Hugenholtz P."/>
            <person name="Kyrpides N.C."/>
            <person name="Klenk H.P."/>
        </authorList>
    </citation>
    <scope>NUCLEOTIDE SEQUENCE [LARGE SCALE GENOMIC DNA]</scope>
    <source>
        <strain evidence="9">DSM 44728 / CIP 108903 / NRRL B-16338 / NBRC 102104 / LLR-40K-21</strain>
    </source>
</reference>
<feature type="domain" description="Reductase C-terminal" evidence="7">
    <location>
        <begin position="430"/>
        <end position="492"/>
    </location>
</feature>
<dbReference type="InterPro" id="IPR023753">
    <property type="entry name" value="FAD/NAD-binding_dom"/>
</dbReference>
<dbReference type="EMBL" id="CP001778">
    <property type="protein sequence ID" value="ADD41338.1"/>
    <property type="molecule type" value="Genomic_DNA"/>
</dbReference>
<evidence type="ECO:0000256" key="4">
    <source>
        <dbReference type="ARBA" id="ARBA00023002"/>
    </source>
</evidence>
<dbReference type="eggNOG" id="COG0446">
    <property type="taxonomic scope" value="Bacteria"/>
</dbReference>
<dbReference type="PANTHER" id="PTHR43557">
    <property type="entry name" value="APOPTOSIS-INDUCING FACTOR 1"/>
    <property type="match status" value="1"/>
</dbReference>
<dbReference type="SUPFAM" id="SSF55424">
    <property type="entry name" value="FAD/NAD-linked reductases, dimerisation (C-terminal) domain"/>
    <property type="match status" value="1"/>
</dbReference>
<evidence type="ECO:0000259" key="6">
    <source>
        <dbReference type="Pfam" id="PF07992"/>
    </source>
</evidence>
<dbReference type="GO" id="GO:0005737">
    <property type="term" value="C:cytoplasm"/>
    <property type="evidence" value="ECO:0007669"/>
    <property type="project" value="TreeGrafter"/>
</dbReference>
<proteinExistence type="predicted"/>
<feature type="compositionally biased region" description="Low complexity" evidence="5">
    <location>
        <begin position="225"/>
        <end position="253"/>
    </location>
</feature>
<keyword evidence="3" id="KW-0274">FAD</keyword>
<dbReference type="SUPFAM" id="SSF51905">
    <property type="entry name" value="FAD/NAD(P)-binding domain"/>
    <property type="match status" value="2"/>
</dbReference>
<dbReference type="PANTHER" id="PTHR43557:SF2">
    <property type="entry name" value="RIESKE DOMAIN-CONTAINING PROTEIN-RELATED"/>
    <property type="match status" value="1"/>
</dbReference>
<dbReference type="Gene3D" id="3.30.390.30">
    <property type="match status" value="1"/>
</dbReference>
<dbReference type="eggNOG" id="COG3266">
    <property type="taxonomic scope" value="Bacteria"/>
</dbReference>
<comment type="cofactor">
    <cofactor evidence="1">
        <name>FAD</name>
        <dbReference type="ChEBI" id="CHEBI:57692"/>
    </cofactor>
</comment>
<dbReference type="HOGENOM" id="CLU_003291_4_0_11"/>